<dbReference type="InterPro" id="IPR035396">
    <property type="entry name" value="Bac_rhamnosid6H"/>
</dbReference>
<dbReference type="EMBL" id="JABKKJ010000002">
    <property type="protein sequence ID" value="NPE24383.1"/>
    <property type="molecule type" value="Genomic_DNA"/>
</dbReference>
<gene>
    <name evidence="4" type="ORF">HPS54_02410</name>
</gene>
<dbReference type="Pfam" id="PF21209">
    <property type="entry name" value="Bac_rhamnosid-like_N"/>
    <property type="match status" value="1"/>
</dbReference>
<evidence type="ECO:0000313" key="4">
    <source>
        <dbReference type="EMBL" id="NPE24383.1"/>
    </source>
</evidence>
<dbReference type="PANTHER" id="PTHR34987:SF6">
    <property type="entry name" value="ALPHA-L-RHAMNOSIDASE SIX-HAIRPIN GLYCOSIDASE DOMAIN-CONTAINING PROTEIN"/>
    <property type="match status" value="1"/>
</dbReference>
<feature type="domain" description="Alpha-L-rhamnosidase C-terminal" evidence="2">
    <location>
        <begin position="627"/>
        <end position="665"/>
    </location>
</feature>
<dbReference type="Proteomes" id="UP000820977">
    <property type="component" value="Unassembled WGS sequence"/>
</dbReference>
<dbReference type="Gene3D" id="2.60.120.260">
    <property type="entry name" value="Galactose-binding domain-like"/>
    <property type="match status" value="2"/>
</dbReference>
<protein>
    <submittedName>
        <fullName evidence="4">Alpha-rhamnosidase</fullName>
    </submittedName>
</protein>
<keyword evidence="5" id="KW-1185">Reference proteome</keyword>
<feature type="domain" description="Alpha-L-rhamnosidase six-hairpin glycosidase" evidence="1">
    <location>
        <begin position="273"/>
        <end position="623"/>
    </location>
</feature>
<dbReference type="Gene3D" id="1.50.10.10">
    <property type="match status" value="1"/>
</dbReference>
<accession>A0ABX2B0Q8</accession>
<evidence type="ECO:0000259" key="2">
    <source>
        <dbReference type="Pfam" id="PF17390"/>
    </source>
</evidence>
<feature type="domain" description="Alpha-rhamnosidase-like N-terminal" evidence="3">
    <location>
        <begin position="48"/>
        <end position="249"/>
    </location>
</feature>
<dbReference type="SUPFAM" id="SSF48208">
    <property type="entry name" value="Six-hairpin glycosidases"/>
    <property type="match status" value="1"/>
</dbReference>
<dbReference type="PANTHER" id="PTHR34987">
    <property type="entry name" value="C, PUTATIVE (AFU_ORTHOLOGUE AFUA_3G02880)-RELATED"/>
    <property type="match status" value="1"/>
</dbReference>
<dbReference type="InterPro" id="IPR012341">
    <property type="entry name" value="6hp_glycosidase-like_sf"/>
</dbReference>
<sequence length="700" mass="81169">MAKTSKATWIWFPGDFEIWLGNRFNNRRTERGAMFPPFWKQDSHWVTVEFSKTVTAEKPETINIKAEGDFNFMLDGKLQFGMPSSFVIPKGEHKLNFKVHNQSTPPALYVAGETINTDSTWLATYEDKIWIDENGVAHGSGIYVPAAKWKFDCPDTPPSGYSLERKEIMPVAVEKSAAGGMLYDFGRETFGYIKLKDVQGKGTLYIYYGESREEAQDKEYCETLDRIDADCDKETIIIKNSKAFRFVYIETEDGISFKEVAADFEYSPYKENKSGSFRCNDELINKIWDIGAYTMDLTTREFFVDGIKRDRWTWSGDAIQSYLMNYYLRFDTDCVRRTIRQLRGKDPVTAHINTIMDYTFYWFKSVHDYYTYTADIDFVREIYPRMQTMMQYVLCRTNSEGMAEGQSDDWIFVDWVNFPMHKRGTLCFEQILLCKSLETMKLCATILKDNPLQTPPQGSITVEEYTADVEKYTALEVSLQKKLKTTFWDDKHKAFMHAIEDGEMNTQITKFPNMFAIIYGYLTEEEKQTVMKSVMLNPDIESITTPYMRFYELEALCLMGMQQQVLKEIRNYWGGMIKEGATSFWEKYNPEETGTQHLAMYGRPYGKSLCHAWGASPIYLLGKYYLGVQPTKAGYEEFEIRPVLGDLEWMEGDVPTPYGKIHVKMDKNRISINSDGGKGTLIIGGHRYEIPCRKEVIIEF</sequence>
<evidence type="ECO:0000313" key="5">
    <source>
        <dbReference type="Proteomes" id="UP000820977"/>
    </source>
</evidence>
<dbReference type="InterPro" id="IPR008928">
    <property type="entry name" value="6-hairpin_glycosidase_sf"/>
</dbReference>
<dbReference type="InterPro" id="IPR035398">
    <property type="entry name" value="Bac_rhamnosid_C"/>
</dbReference>
<name>A0ABX2B0Q8_9BACT</name>
<organism evidence="4 5">
    <name type="scientific">Xylanibacter caecicola</name>
    <dbReference type="NCBI Taxonomy" id="2736294"/>
    <lineage>
        <taxon>Bacteria</taxon>
        <taxon>Pseudomonadati</taxon>
        <taxon>Bacteroidota</taxon>
        <taxon>Bacteroidia</taxon>
        <taxon>Bacteroidales</taxon>
        <taxon>Prevotellaceae</taxon>
        <taxon>Xylanibacter</taxon>
    </lineage>
</organism>
<dbReference type="Pfam" id="PF17389">
    <property type="entry name" value="Bac_rhamnosid6H"/>
    <property type="match status" value="1"/>
</dbReference>
<proteinExistence type="predicted"/>
<evidence type="ECO:0000259" key="3">
    <source>
        <dbReference type="Pfam" id="PF21209"/>
    </source>
</evidence>
<dbReference type="Pfam" id="PF17390">
    <property type="entry name" value="Bac_rhamnosid_C"/>
    <property type="match status" value="1"/>
</dbReference>
<evidence type="ECO:0000259" key="1">
    <source>
        <dbReference type="Pfam" id="PF17389"/>
    </source>
</evidence>
<dbReference type="InterPro" id="IPR048932">
    <property type="entry name" value="Rhamnosid-like_N_bacteroidetes"/>
</dbReference>
<dbReference type="Gene3D" id="2.60.420.10">
    <property type="entry name" value="Maltose phosphorylase, domain 3"/>
    <property type="match status" value="1"/>
</dbReference>
<reference evidence="4 5" key="1">
    <citation type="submission" date="2020-05" db="EMBL/GenBank/DDBJ databases">
        <title>Distinct polysaccharide utilization as determinants for interspecies competition between intestinal Prevotella spp.</title>
        <authorList>
            <person name="Galvez E.J.C."/>
            <person name="Iljazovic A."/>
            <person name="Strowig T."/>
        </authorList>
    </citation>
    <scope>NUCLEOTIDE SEQUENCE [LARGE SCALE GENOMIC DNA]</scope>
    <source>
        <strain evidence="4 5">PCHR</strain>
    </source>
</reference>
<dbReference type="RefSeq" id="WP_172343878.1">
    <property type="nucleotide sequence ID" value="NZ_CASYYZ010000012.1"/>
</dbReference>
<comment type="caution">
    <text evidence="4">The sequence shown here is derived from an EMBL/GenBank/DDBJ whole genome shotgun (WGS) entry which is preliminary data.</text>
</comment>